<evidence type="ECO:0000313" key="4">
    <source>
        <dbReference type="EMBL" id="EDY17681.1"/>
    </source>
</evidence>
<dbReference type="Pfam" id="PF13801">
    <property type="entry name" value="Metal_resist"/>
    <property type="match status" value="1"/>
</dbReference>
<evidence type="ECO:0000256" key="1">
    <source>
        <dbReference type="SAM" id="Coils"/>
    </source>
</evidence>
<evidence type="ECO:0000313" key="5">
    <source>
        <dbReference type="Proteomes" id="UP000005824"/>
    </source>
</evidence>
<reference evidence="4 5" key="1">
    <citation type="journal article" date="2011" name="J. Bacteriol.">
        <title>Genome sequence of Chthoniobacter flavus Ellin428, an aerobic heterotrophic soil bacterium.</title>
        <authorList>
            <person name="Kant R."/>
            <person name="van Passel M.W."/>
            <person name="Palva A."/>
            <person name="Lucas S."/>
            <person name="Lapidus A."/>
            <person name="Glavina Del Rio T."/>
            <person name="Dalin E."/>
            <person name="Tice H."/>
            <person name="Bruce D."/>
            <person name="Goodwin L."/>
            <person name="Pitluck S."/>
            <person name="Larimer F.W."/>
            <person name="Land M.L."/>
            <person name="Hauser L."/>
            <person name="Sangwan P."/>
            <person name="de Vos W.M."/>
            <person name="Janssen P.H."/>
            <person name="Smidt H."/>
        </authorList>
    </citation>
    <scope>NUCLEOTIDE SEQUENCE [LARGE SCALE GENOMIC DNA]</scope>
    <source>
        <strain evidence="4 5">Ellin428</strain>
    </source>
</reference>
<dbReference type="Proteomes" id="UP000005824">
    <property type="component" value="Unassembled WGS sequence"/>
</dbReference>
<feature type="compositionally biased region" description="Gly residues" evidence="2">
    <location>
        <begin position="34"/>
        <end position="45"/>
    </location>
</feature>
<dbReference type="AlphaFoldDB" id="B4D730"/>
<sequence length="129" mass="13824">MKTHSKTLTLATCLALSLGGILSLHGQDAQQQGGRRGGAGFGMRGPGFDSLSQEEKDKLKAAVEKAGQDAKVKEAREKMEASMKEYREAMNAAEIAADPSVEPILKKLQEAREKAQKEGGGRRPTGDQK</sequence>
<keyword evidence="3" id="KW-0732">Signal</keyword>
<feature type="region of interest" description="Disordered" evidence="2">
    <location>
        <begin position="28"/>
        <end position="53"/>
    </location>
</feature>
<accession>B4D730</accession>
<protein>
    <recommendedName>
        <fullName evidence="6">Periplasmic heavy metal sensor</fullName>
    </recommendedName>
</protein>
<dbReference type="EMBL" id="ABVL01000017">
    <property type="protein sequence ID" value="EDY17681.1"/>
    <property type="molecule type" value="Genomic_DNA"/>
</dbReference>
<feature type="signal peptide" evidence="3">
    <location>
        <begin position="1"/>
        <end position="26"/>
    </location>
</feature>
<feature type="chain" id="PRO_5002800526" description="Periplasmic heavy metal sensor" evidence="3">
    <location>
        <begin position="27"/>
        <end position="129"/>
    </location>
</feature>
<dbReference type="InParanoid" id="B4D730"/>
<proteinExistence type="predicted"/>
<evidence type="ECO:0000256" key="3">
    <source>
        <dbReference type="SAM" id="SignalP"/>
    </source>
</evidence>
<dbReference type="STRING" id="497964.CfE428DRAFT_4720"/>
<keyword evidence="1" id="KW-0175">Coiled coil</keyword>
<gene>
    <name evidence="4" type="ORF">CfE428DRAFT_4720</name>
</gene>
<evidence type="ECO:0000256" key="2">
    <source>
        <dbReference type="SAM" id="MobiDB-lite"/>
    </source>
</evidence>
<dbReference type="RefSeq" id="WP_006982041.1">
    <property type="nucleotide sequence ID" value="NZ_ABVL01000017.1"/>
</dbReference>
<keyword evidence="5" id="KW-1185">Reference proteome</keyword>
<name>B4D730_9BACT</name>
<feature type="coiled-coil region" evidence="1">
    <location>
        <begin position="56"/>
        <end position="96"/>
    </location>
</feature>
<comment type="caution">
    <text evidence="4">The sequence shown here is derived from an EMBL/GenBank/DDBJ whole genome shotgun (WGS) entry which is preliminary data.</text>
</comment>
<organism evidence="4 5">
    <name type="scientific">Chthoniobacter flavus Ellin428</name>
    <dbReference type="NCBI Taxonomy" id="497964"/>
    <lineage>
        <taxon>Bacteria</taxon>
        <taxon>Pseudomonadati</taxon>
        <taxon>Verrucomicrobiota</taxon>
        <taxon>Spartobacteria</taxon>
        <taxon>Chthoniobacterales</taxon>
        <taxon>Chthoniobacteraceae</taxon>
        <taxon>Chthoniobacter</taxon>
    </lineage>
</organism>
<dbReference type="InterPro" id="IPR025961">
    <property type="entry name" value="Metal_resist"/>
</dbReference>
<feature type="region of interest" description="Disordered" evidence="2">
    <location>
        <begin position="110"/>
        <end position="129"/>
    </location>
</feature>
<evidence type="ECO:0008006" key="6">
    <source>
        <dbReference type="Google" id="ProtNLM"/>
    </source>
</evidence>